<dbReference type="EMBL" id="JAHBND010000401">
    <property type="protein sequence ID" value="MBS7673291.1"/>
    <property type="molecule type" value="Genomic_DNA"/>
</dbReference>
<protein>
    <submittedName>
        <fullName evidence="1">Uncharacterized protein</fullName>
    </submittedName>
</protein>
<sequence>MVTLQDLDANGGVMELTVPRRLDPQVGDKLEIYTTFPSDTPILTVDDLPRTTTPVLVQLTKAQLVSDGGGPKAINFVYTD</sequence>
<accession>A0AAW4KPL6</accession>
<comment type="caution">
    <text evidence="1">The sequence shown here is derived from an EMBL/GenBank/DDBJ whole genome shotgun (WGS) entry which is preliminary data.</text>
</comment>
<evidence type="ECO:0000313" key="2">
    <source>
        <dbReference type="Proteomes" id="UP001196338"/>
    </source>
</evidence>
<dbReference type="Proteomes" id="UP001196338">
    <property type="component" value="Unassembled WGS sequence"/>
</dbReference>
<reference evidence="1" key="2">
    <citation type="submission" date="2023-08" db="EMBL/GenBank/DDBJ databases">
        <title>Vibrio cholerae Outbreaks in Tanzania Exemplify Founder Flush: Simultaneous Increases in Population Size and Genetic Diversity.</title>
        <authorList>
            <person name="Debes A.K."/>
            <person name="Mohammed A."/>
            <person name="Maseke I."/>
            <person name="Almeida M."/>
            <person name="Li S."/>
            <person name="Matimba H."/>
            <person name="Joachim A."/>
            <person name="Mizinduko M."/>
            <person name="Nyanga S."/>
            <person name="Kelly M."/>
            <person name="Kachwamba Y."/>
            <person name="Schaffer A.M."/>
            <person name="Nyanga A.S."/>
            <person name="Mghamba J."/>
            <person name="Mosha F.S."/>
            <person name="Sack D.A."/>
            <person name="Stine O.C."/>
        </authorList>
    </citation>
    <scope>NUCLEOTIDE SEQUENCE</scope>
    <source>
        <strain evidence="1">TDS0091212</strain>
    </source>
</reference>
<dbReference type="RefSeq" id="WP_213420948.1">
    <property type="nucleotide sequence ID" value="NZ_JAHBND010000401.1"/>
</dbReference>
<name>A0AAW4KPL6_VIBCL</name>
<organism evidence="1 2">
    <name type="scientific">Vibrio cholerae</name>
    <dbReference type="NCBI Taxonomy" id="666"/>
    <lineage>
        <taxon>Bacteria</taxon>
        <taxon>Pseudomonadati</taxon>
        <taxon>Pseudomonadota</taxon>
        <taxon>Gammaproteobacteria</taxon>
        <taxon>Vibrionales</taxon>
        <taxon>Vibrionaceae</taxon>
        <taxon>Vibrio</taxon>
    </lineage>
</organism>
<proteinExistence type="predicted"/>
<evidence type="ECO:0000313" key="1">
    <source>
        <dbReference type="EMBL" id="MBS7673291.1"/>
    </source>
</evidence>
<gene>
    <name evidence="1" type="ORF">KIN13_07600</name>
</gene>
<dbReference type="AlphaFoldDB" id="A0AAW4KPL6"/>
<feature type="non-terminal residue" evidence="1">
    <location>
        <position position="80"/>
    </location>
</feature>
<reference evidence="1" key="1">
    <citation type="submission" date="2021-05" db="EMBL/GenBank/DDBJ databases">
        <authorList>
            <person name="Stine C."/>
        </authorList>
    </citation>
    <scope>NUCLEOTIDE SEQUENCE</scope>
    <source>
        <strain evidence="1">TDS0091212</strain>
    </source>
</reference>